<evidence type="ECO:0000313" key="3">
    <source>
        <dbReference type="Proteomes" id="UP000295493"/>
    </source>
</evidence>
<dbReference type="AlphaFoldDB" id="A0A4R6FVW9"/>
<reference evidence="2 3" key="1">
    <citation type="submission" date="2019-03" db="EMBL/GenBank/DDBJ databases">
        <title>Genomic Encyclopedia of Type Strains, Phase IV (KMG-IV): sequencing the most valuable type-strain genomes for metagenomic binning, comparative biology and taxonomic classification.</title>
        <authorList>
            <person name="Goeker M."/>
        </authorList>
    </citation>
    <scope>NUCLEOTIDE SEQUENCE [LARGE SCALE GENOMIC DNA]</scope>
    <source>
        <strain evidence="2 3">DSM 25059</strain>
    </source>
</reference>
<accession>A0A4R6FVW9</accession>
<dbReference type="RefSeq" id="WP_133494386.1">
    <property type="nucleotide sequence ID" value="NZ_BMLU01000002.1"/>
</dbReference>
<dbReference type="EMBL" id="SNWD01000002">
    <property type="protein sequence ID" value="TDN85440.1"/>
    <property type="molecule type" value="Genomic_DNA"/>
</dbReference>
<dbReference type="OrthoDB" id="7427399at2"/>
<keyword evidence="3" id="KW-1185">Reference proteome</keyword>
<protein>
    <submittedName>
        <fullName evidence="2">Uncharacterized protein</fullName>
    </submittedName>
</protein>
<feature type="compositionally biased region" description="Low complexity" evidence="1">
    <location>
        <begin position="46"/>
        <end position="63"/>
    </location>
</feature>
<proteinExistence type="predicted"/>
<comment type="caution">
    <text evidence="2">The sequence shown here is derived from an EMBL/GenBank/DDBJ whole genome shotgun (WGS) entry which is preliminary data.</text>
</comment>
<dbReference type="Proteomes" id="UP000295493">
    <property type="component" value="Unassembled WGS sequence"/>
</dbReference>
<feature type="region of interest" description="Disordered" evidence="1">
    <location>
        <begin position="46"/>
        <end position="87"/>
    </location>
</feature>
<name>A0A4R6FVW9_9SPHN</name>
<evidence type="ECO:0000256" key="1">
    <source>
        <dbReference type="SAM" id="MobiDB-lite"/>
    </source>
</evidence>
<evidence type="ECO:0000313" key="2">
    <source>
        <dbReference type="EMBL" id="TDN85440.1"/>
    </source>
</evidence>
<sequence length="340" mass="35414">MKGRPLRFAGSVLVGWTMLRIGMIWIATGSLPEAIERGVPLPMPRLANHARPPAPRPIASAPHAPTPRPGERAGPPARTQVAGHAVTEDSIDPRRQRLALAAMTTFGSAHAIDNTTGPPISGPMPRLPPPPDRWRASGWVFYRPGSGGPFRAGLASLGGSQAGMRTTYLLDSESRLSLSLRAASPLSTSGAEVMTGLAWKPFDAPVTLLAEQRFGLDHQRGGPSIALVGGQGPAPVGHGLQLDSYGEVGVIARDRADYFAGGAVRVTRQVATIGARPVLLGLGGWGGIQRGARRLDIGPALTTALPVAGGNARLSLEWRRRVAGNADPGSGLALTLGADF</sequence>
<gene>
    <name evidence="2" type="ORF">EV664_102146</name>
</gene>
<organism evidence="2 3">
    <name type="scientific">Stakelama pacifica</name>
    <dbReference type="NCBI Taxonomy" id="517720"/>
    <lineage>
        <taxon>Bacteria</taxon>
        <taxon>Pseudomonadati</taxon>
        <taxon>Pseudomonadota</taxon>
        <taxon>Alphaproteobacteria</taxon>
        <taxon>Sphingomonadales</taxon>
        <taxon>Sphingomonadaceae</taxon>
        <taxon>Stakelama</taxon>
    </lineage>
</organism>